<name>A0A9P4GWS9_9PLEO</name>
<sequence length="166" mass="18548">MDIDEPDTGNNVKDQALAKGNEKKSSRLAGRKITAQAKIDRLEAQGPQRSGHMSKSADDSFHRAQATKVAKTIPKPQSRNLCMRKKCKSSACKIVHPNQAILFADYIATIPEWSKEWDKMASHRLKARAQESFSYQPSACSQTEVVETRAQKSHYIKQALIPCPKP</sequence>
<evidence type="ECO:0000256" key="1">
    <source>
        <dbReference type="SAM" id="MobiDB-lite"/>
    </source>
</evidence>
<evidence type="ECO:0000313" key="3">
    <source>
        <dbReference type="Proteomes" id="UP000799777"/>
    </source>
</evidence>
<evidence type="ECO:0000313" key="2">
    <source>
        <dbReference type="EMBL" id="KAF2024143.1"/>
    </source>
</evidence>
<organism evidence="2 3">
    <name type="scientific">Setomelanomma holmii</name>
    <dbReference type="NCBI Taxonomy" id="210430"/>
    <lineage>
        <taxon>Eukaryota</taxon>
        <taxon>Fungi</taxon>
        <taxon>Dikarya</taxon>
        <taxon>Ascomycota</taxon>
        <taxon>Pezizomycotina</taxon>
        <taxon>Dothideomycetes</taxon>
        <taxon>Pleosporomycetidae</taxon>
        <taxon>Pleosporales</taxon>
        <taxon>Pleosporineae</taxon>
        <taxon>Phaeosphaeriaceae</taxon>
        <taxon>Setomelanomma</taxon>
    </lineage>
</organism>
<reference evidence="2" key="1">
    <citation type="journal article" date="2020" name="Stud. Mycol.">
        <title>101 Dothideomycetes genomes: a test case for predicting lifestyles and emergence of pathogens.</title>
        <authorList>
            <person name="Haridas S."/>
            <person name="Albert R."/>
            <person name="Binder M."/>
            <person name="Bloem J."/>
            <person name="Labutti K."/>
            <person name="Salamov A."/>
            <person name="Andreopoulos B."/>
            <person name="Baker S."/>
            <person name="Barry K."/>
            <person name="Bills G."/>
            <person name="Bluhm B."/>
            <person name="Cannon C."/>
            <person name="Castanera R."/>
            <person name="Culley D."/>
            <person name="Daum C."/>
            <person name="Ezra D."/>
            <person name="Gonzalez J."/>
            <person name="Henrissat B."/>
            <person name="Kuo A."/>
            <person name="Liang C."/>
            <person name="Lipzen A."/>
            <person name="Lutzoni F."/>
            <person name="Magnuson J."/>
            <person name="Mondo S."/>
            <person name="Nolan M."/>
            <person name="Ohm R."/>
            <person name="Pangilinan J."/>
            <person name="Park H.-J."/>
            <person name="Ramirez L."/>
            <person name="Alfaro M."/>
            <person name="Sun H."/>
            <person name="Tritt A."/>
            <person name="Yoshinaga Y."/>
            <person name="Zwiers L.-H."/>
            <person name="Turgeon B."/>
            <person name="Goodwin S."/>
            <person name="Spatafora J."/>
            <person name="Crous P."/>
            <person name="Grigoriev I."/>
        </authorList>
    </citation>
    <scope>NUCLEOTIDE SEQUENCE</scope>
    <source>
        <strain evidence="2">CBS 110217</strain>
    </source>
</reference>
<keyword evidence="3" id="KW-1185">Reference proteome</keyword>
<dbReference type="EMBL" id="ML978307">
    <property type="protein sequence ID" value="KAF2024143.1"/>
    <property type="molecule type" value="Genomic_DNA"/>
</dbReference>
<protein>
    <submittedName>
        <fullName evidence="2">Uncharacterized protein</fullName>
    </submittedName>
</protein>
<dbReference type="Proteomes" id="UP000799777">
    <property type="component" value="Unassembled WGS sequence"/>
</dbReference>
<comment type="caution">
    <text evidence="2">The sequence shown here is derived from an EMBL/GenBank/DDBJ whole genome shotgun (WGS) entry which is preliminary data.</text>
</comment>
<dbReference type="AlphaFoldDB" id="A0A9P4GWS9"/>
<accession>A0A9P4GWS9</accession>
<feature type="region of interest" description="Disordered" evidence="1">
    <location>
        <begin position="1"/>
        <end position="73"/>
    </location>
</feature>
<gene>
    <name evidence="2" type="ORF">EK21DRAFT_118060</name>
</gene>
<proteinExistence type="predicted"/>